<feature type="region of interest" description="Disordered" evidence="4">
    <location>
        <begin position="1"/>
        <end position="27"/>
    </location>
</feature>
<evidence type="ECO:0000313" key="7">
    <source>
        <dbReference type="Proteomes" id="UP000016922"/>
    </source>
</evidence>
<dbReference type="GeneID" id="19460497"/>
<comment type="subcellular location">
    <subcellularLocation>
        <location evidence="1 3">Nucleus</location>
    </subcellularLocation>
</comment>
<proteinExistence type="inferred from homology"/>
<comment type="subunit">
    <text evidence="3">Component of the RIX1 complex.</text>
</comment>
<feature type="domain" description="Pre-rRNA-processing protein Ipi1 N-terminal" evidence="5">
    <location>
        <begin position="134"/>
        <end position="235"/>
    </location>
</feature>
<keyword evidence="7" id="KW-1185">Reference proteome</keyword>
<dbReference type="GO" id="GO:0006364">
    <property type="term" value="P:rRNA processing"/>
    <property type="evidence" value="ECO:0007669"/>
    <property type="project" value="UniProtKB-UniRule"/>
</dbReference>
<dbReference type="eggNOG" id="KOG2149">
    <property type="taxonomic scope" value="Eukaryota"/>
</dbReference>
<dbReference type="GO" id="GO:0005634">
    <property type="term" value="C:nucleus"/>
    <property type="evidence" value="ECO:0007669"/>
    <property type="project" value="UniProtKB-SubCell"/>
</dbReference>
<dbReference type="PANTHER" id="PTHR16056:SF2">
    <property type="entry name" value="TESTIS-EXPRESSED PROTEIN 10"/>
    <property type="match status" value="1"/>
</dbReference>
<feature type="compositionally biased region" description="Basic residues" evidence="4">
    <location>
        <begin position="1"/>
        <end position="11"/>
    </location>
</feature>
<dbReference type="EMBL" id="KE145371">
    <property type="protein sequence ID" value="EPE25527.1"/>
    <property type="molecule type" value="Genomic_DNA"/>
</dbReference>
<accession>S3CG75</accession>
<keyword evidence="2 3" id="KW-0539">Nucleus</keyword>
<name>S3CG75_GLAL2</name>
<comment type="function">
    <text evidence="3">Component of the RIX1 complex required for processing of ITS2 sequences from 35S pre-rRNA.</text>
</comment>
<dbReference type="InterPro" id="IPR024679">
    <property type="entry name" value="Ipi1_N"/>
</dbReference>
<dbReference type="RefSeq" id="XP_008086846.1">
    <property type="nucleotide sequence ID" value="XM_008088655.1"/>
</dbReference>
<evidence type="ECO:0000256" key="3">
    <source>
        <dbReference type="RuleBase" id="RU368021"/>
    </source>
</evidence>
<evidence type="ECO:0000259" key="5">
    <source>
        <dbReference type="Pfam" id="PF12333"/>
    </source>
</evidence>
<dbReference type="OrthoDB" id="361362at2759"/>
<dbReference type="Proteomes" id="UP000016922">
    <property type="component" value="Unassembled WGS sequence"/>
</dbReference>
<dbReference type="STRING" id="1116229.S3CG75"/>
<evidence type="ECO:0000256" key="4">
    <source>
        <dbReference type="SAM" id="MobiDB-lite"/>
    </source>
</evidence>
<dbReference type="HOGENOM" id="CLU_050252_2_0_1"/>
<evidence type="ECO:0000256" key="1">
    <source>
        <dbReference type="ARBA" id="ARBA00004123"/>
    </source>
</evidence>
<reference evidence="6 7" key="1">
    <citation type="journal article" date="2013" name="BMC Genomics">
        <title>Genomics-driven discovery of the pneumocandin biosynthetic gene cluster in the fungus Glarea lozoyensis.</title>
        <authorList>
            <person name="Chen L."/>
            <person name="Yue Q."/>
            <person name="Zhang X."/>
            <person name="Xiang M."/>
            <person name="Wang C."/>
            <person name="Li S."/>
            <person name="Che Y."/>
            <person name="Ortiz-Lopez F.J."/>
            <person name="Bills G.F."/>
            <person name="Liu X."/>
            <person name="An Z."/>
        </authorList>
    </citation>
    <scope>NUCLEOTIDE SEQUENCE [LARGE SCALE GENOMIC DNA]</scope>
    <source>
        <strain evidence="7">ATCC 20868 / MF5171</strain>
    </source>
</reference>
<dbReference type="OMA" id="CAGGWVK"/>
<protein>
    <recommendedName>
        <fullName evidence="3">Pre-rRNA-processing protein</fullName>
    </recommendedName>
</protein>
<sequence>MGSSARKKKEKKKDFQKPKLRVGKTKAKADNFTDTSFKSKSIVVNQQSLSTSAKSSSSQFAHYLSLASSSKSDTQRRDALAYLTTQLSSQPVNEPMPLPTAIILPKLLPLILDGTSSVRSQLLKFLRLLPPSDVGDRAEQSLLYTRAGMTHLAAEIRVDALSILEWLLEVAKDDVVTCPGGWMKTLKSFMTMMGWATSSGSTKWTSASKSSFGKFAFGKAGKAFPRQLLVLAQFLKAGLVEPEDSLPTSEGTATFPICQVGMHMIPTRSNAFAHLNLFGTSRDEDGEMYIDREDRQRVFHKNFRAAVEEGISTAQKEAGEAGRAAAVLSKVVRDGMADYTDIDD</sequence>
<keyword evidence="3" id="KW-0690">Ribosome biogenesis</keyword>
<dbReference type="GO" id="GO:0120330">
    <property type="term" value="C:rixosome complex"/>
    <property type="evidence" value="ECO:0007669"/>
    <property type="project" value="UniProtKB-UniRule"/>
</dbReference>
<dbReference type="PANTHER" id="PTHR16056">
    <property type="entry name" value="REGULATOR OF MICROTUBULE DYNAMICS PROTEIN"/>
    <property type="match status" value="1"/>
</dbReference>
<comment type="similarity">
    <text evidence="3">Belongs to the IPI1/TEX10 family.</text>
</comment>
<keyword evidence="3" id="KW-0698">rRNA processing</keyword>
<organism evidence="6 7">
    <name type="scientific">Glarea lozoyensis (strain ATCC 20868 / MF5171)</name>
    <dbReference type="NCBI Taxonomy" id="1116229"/>
    <lineage>
        <taxon>Eukaryota</taxon>
        <taxon>Fungi</taxon>
        <taxon>Dikarya</taxon>
        <taxon>Ascomycota</taxon>
        <taxon>Pezizomycotina</taxon>
        <taxon>Leotiomycetes</taxon>
        <taxon>Helotiales</taxon>
        <taxon>Helotiaceae</taxon>
        <taxon>Glarea</taxon>
    </lineage>
</organism>
<dbReference type="Pfam" id="PF12333">
    <property type="entry name" value="Ipi1_N"/>
    <property type="match status" value="1"/>
</dbReference>
<evidence type="ECO:0000313" key="6">
    <source>
        <dbReference type="EMBL" id="EPE25527.1"/>
    </source>
</evidence>
<dbReference type="KEGG" id="glz:GLAREA_01439"/>
<dbReference type="AlphaFoldDB" id="S3CG75"/>
<evidence type="ECO:0000256" key="2">
    <source>
        <dbReference type="ARBA" id="ARBA00023242"/>
    </source>
</evidence>
<gene>
    <name evidence="6" type="ORF">GLAREA_01439</name>
</gene>